<dbReference type="SUPFAM" id="SSF54292">
    <property type="entry name" value="2Fe-2S ferredoxin-like"/>
    <property type="match status" value="1"/>
</dbReference>
<evidence type="ECO:0000256" key="1">
    <source>
        <dbReference type="ARBA" id="ARBA00023002"/>
    </source>
</evidence>
<gene>
    <name evidence="2" type="ORF">A7K98_19420</name>
    <name evidence="3" type="ORF">A7K99_19405</name>
</gene>
<dbReference type="Pfam" id="PF13510">
    <property type="entry name" value="Fer2_4"/>
    <property type="match status" value="1"/>
</dbReference>
<accession>A0A1Y0LCE3</accession>
<evidence type="ECO:0000313" key="4">
    <source>
        <dbReference type="Proteomes" id="UP000195729"/>
    </source>
</evidence>
<dbReference type="Proteomes" id="UP000195814">
    <property type="component" value="Chromosome"/>
</dbReference>
<dbReference type="Gene3D" id="3.10.20.440">
    <property type="entry name" value="2Fe-2S iron-sulphur cluster binding domain, sarcosine oxidase, alpha subunit, N-terminal domain"/>
    <property type="match status" value="1"/>
</dbReference>
<reference evidence="4 5" key="1">
    <citation type="submission" date="2016-05" db="EMBL/GenBank/DDBJ databases">
        <title>Complete genome sequence of two 2,5-diketo-D-glunonic acid producing strain Tatumella citrea.</title>
        <authorList>
            <person name="Duan C."/>
            <person name="Yang J."/>
            <person name="Yang S."/>
        </authorList>
    </citation>
    <scope>NUCLEOTIDE SEQUENCE [LARGE SCALE GENOMIC DNA]</scope>
    <source>
        <strain evidence="3 4">ATCC 39140</strain>
        <strain evidence="2 5">DSM 13699</strain>
    </source>
</reference>
<name>A0A1Y0LCE3_TATCI</name>
<dbReference type="InterPro" id="IPR042204">
    <property type="entry name" value="2Fe-2S-bd_N"/>
</dbReference>
<organism evidence="2 5">
    <name type="scientific">Tatumella citrea</name>
    <name type="common">Pantoea citrea</name>
    <dbReference type="NCBI Taxonomy" id="53336"/>
    <lineage>
        <taxon>Bacteria</taxon>
        <taxon>Pseudomonadati</taxon>
        <taxon>Pseudomonadota</taxon>
        <taxon>Gammaproteobacteria</taxon>
        <taxon>Enterobacterales</taxon>
        <taxon>Erwiniaceae</taxon>
        <taxon>Tatumella</taxon>
    </lineage>
</organism>
<dbReference type="Proteomes" id="UP000195729">
    <property type="component" value="Chromosome"/>
</dbReference>
<dbReference type="GO" id="GO:0016491">
    <property type="term" value="F:oxidoreductase activity"/>
    <property type="evidence" value="ECO:0007669"/>
    <property type="project" value="UniProtKB-KW"/>
</dbReference>
<proteinExistence type="predicted"/>
<evidence type="ECO:0000313" key="5">
    <source>
        <dbReference type="Proteomes" id="UP000195814"/>
    </source>
</evidence>
<evidence type="ECO:0000313" key="3">
    <source>
        <dbReference type="EMBL" id="ARU99734.1"/>
    </source>
</evidence>
<dbReference type="KEGG" id="tci:A7K98_19420"/>
<dbReference type="RefSeq" id="WP_087490045.1">
    <property type="nucleotide sequence ID" value="NZ_CP015579.1"/>
</dbReference>
<dbReference type="OrthoDB" id="573392at2"/>
<dbReference type="GO" id="GO:0051536">
    <property type="term" value="F:iron-sulfur cluster binding"/>
    <property type="evidence" value="ECO:0007669"/>
    <property type="project" value="InterPro"/>
</dbReference>
<evidence type="ECO:0000313" key="2">
    <source>
        <dbReference type="EMBL" id="ARU95693.1"/>
    </source>
</evidence>
<keyword evidence="4" id="KW-1185">Reference proteome</keyword>
<dbReference type="InterPro" id="IPR036010">
    <property type="entry name" value="2Fe-2S_ferredoxin-like_sf"/>
</dbReference>
<keyword evidence="1" id="KW-0560">Oxidoreductase</keyword>
<dbReference type="EMBL" id="CP015579">
    <property type="protein sequence ID" value="ARU95693.1"/>
    <property type="molecule type" value="Genomic_DNA"/>
</dbReference>
<dbReference type="AlphaFoldDB" id="A0A1Y0LCE3"/>
<dbReference type="EMBL" id="CP015581">
    <property type="protein sequence ID" value="ARU99734.1"/>
    <property type="molecule type" value="Genomic_DNA"/>
</dbReference>
<sequence length="94" mass="10457">MPKMSDEKISFTFENQRCFALPGQSIAAALFSNGIKTLRLSPARQQPRGMFCLMGSCQECLVMVNGKRALACKTEAKSELKVTCIPVMEQHEPF</sequence>
<protein>
    <submittedName>
        <fullName evidence="2">(2Fe-2S)-binding protein</fullName>
    </submittedName>
</protein>